<proteinExistence type="predicted"/>
<keyword evidence="1" id="KW-0695">RNA-directed DNA polymerase</keyword>
<evidence type="ECO:0000313" key="1">
    <source>
        <dbReference type="EMBL" id="GIY74877.1"/>
    </source>
</evidence>
<dbReference type="EMBL" id="BPLR01015269">
    <property type="protein sequence ID" value="GIY74877.1"/>
    <property type="molecule type" value="Genomic_DNA"/>
</dbReference>
<sequence length="106" mass="12388">MTESRDILWFLLTDDPTDESKAPQIYMLFGVNSSPFMFAVTSPLCHKHHLRKYENNYPETGEFLNNSIYVDNIVGGHQNDERVYNTYLECMHMFKEAAMTTLMVNQ</sequence>
<evidence type="ECO:0000313" key="2">
    <source>
        <dbReference type="Proteomes" id="UP001054945"/>
    </source>
</evidence>
<comment type="caution">
    <text evidence="1">The sequence shown here is derived from an EMBL/GenBank/DDBJ whole genome shotgun (WGS) entry which is preliminary data.</text>
</comment>
<reference evidence="1 2" key="1">
    <citation type="submission" date="2021-06" db="EMBL/GenBank/DDBJ databases">
        <title>Caerostris extrusa draft genome.</title>
        <authorList>
            <person name="Kono N."/>
            <person name="Arakawa K."/>
        </authorList>
    </citation>
    <scope>NUCLEOTIDE SEQUENCE [LARGE SCALE GENOMIC DNA]</scope>
</reference>
<dbReference type="AlphaFoldDB" id="A0AAV4VX65"/>
<gene>
    <name evidence="1" type="primary">AVEN_216803_1</name>
    <name evidence="1" type="ORF">CEXT_716491</name>
</gene>
<keyword evidence="2" id="KW-1185">Reference proteome</keyword>
<dbReference type="GO" id="GO:0003964">
    <property type="term" value="F:RNA-directed DNA polymerase activity"/>
    <property type="evidence" value="ECO:0007669"/>
    <property type="project" value="UniProtKB-KW"/>
</dbReference>
<keyword evidence="1" id="KW-0808">Transferase</keyword>
<accession>A0AAV4VX65</accession>
<dbReference type="Proteomes" id="UP001054945">
    <property type="component" value="Unassembled WGS sequence"/>
</dbReference>
<protein>
    <submittedName>
        <fullName evidence="1">Reverse transcriptase</fullName>
    </submittedName>
</protein>
<keyword evidence="1" id="KW-0548">Nucleotidyltransferase</keyword>
<name>A0AAV4VX65_CAEEX</name>
<organism evidence="1 2">
    <name type="scientific">Caerostris extrusa</name>
    <name type="common">Bark spider</name>
    <name type="synonym">Caerostris bankana</name>
    <dbReference type="NCBI Taxonomy" id="172846"/>
    <lineage>
        <taxon>Eukaryota</taxon>
        <taxon>Metazoa</taxon>
        <taxon>Ecdysozoa</taxon>
        <taxon>Arthropoda</taxon>
        <taxon>Chelicerata</taxon>
        <taxon>Arachnida</taxon>
        <taxon>Araneae</taxon>
        <taxon>Araneomorphae</taxon>
        <taxon>Entelegynae</taxon>
        <taxon>Araneoidea</taxon>
        <taxon>Araneidae</taxon>
        <taxon>Caerostris</taxon>
    </lineage>
</organism>